<dbReference type="AlphaFoldDB" id="A0A7W3PF35"/>
<dbReference type="GO" id="GO:0016747">
    <property type="term" value="F:acyltransferase activity, transferring groups other than amino-acyl groups"/>
    <property type="evidence" value="ECO:0007669"/>
    <property type="project" value="InterPro"/>
</dbReference>
<feature type="transmembrane region" description="Helical" evidence="1">
    <location>
        <begin position="333"/>
        <end position="355"/>
    </location>
</feature>
<feature type="transmembrane region" description="Helical" evidence="1">
    <location>
        <begin position="194"/>
        <end position="213"/>
    </location>
</feature>
<sequence>MTTTAARPMTARLGYVDNLRILLTVLVLAHHSALTYGALPMWYWAEPSESLSGLALMAFVVANQLWFMGFFFLLSGLFVPGSVDRKGPGAFARDRIVRLGIPLVVFWLVARPVLSLPTWPARQAQGESFLTFWFTAGDPGPMWFVEVLLVVSLGYAAFRALRARSAARRGVLSGAAGLSGAADGVVREAAARPVTFRMVAGLVAALTLVTFVWRLAVPLGTYWTGVGLPTPAYLPQYVLLFVVGLLAARRGWLTTLTVRQGRVALIVAIVGVGPALGASALASAPDAGVLALVAQSLVENVVAVGAALGLLVLFRERFSGQPAWARFAAQHSFAVYVIHPLVLVGVAVLLSPLVVPAGLKFLVLLALSVPLCWGAAYLLRRVPGVARVL</sequence>
<feature type="transmembrane region" description="Helical" evidence="1">
    <location>
        <begin position="290"/>
        <end position="313"/>
    </location>
</feature>
<reference evidence="3 4" key="1">
    <citation type="submission" date="2020-07" db="EMBL/GenBank/DDBJ databases">
        <title>Sequencing the genomes of 1000 actinobacteria strains.</title>
        <authorList>
            <person name="Klenk H.-P."/>
        </authorList>
    </citation>
    <scope>NUCLEOTIDE SEQUENCE [LARGE SCALE GENOMIC DNA]</scope>
    <source>
        <strain evidence="3 4">DSM 44121</strain>
    </source>
</reference>
<feature type="transmembrane region" description="Helical" evidence="1">
    <location>
        <begin position="264"/>
        <end position="284"/>
    </location>
</feature>
<feature type="transmembrane region" description="Helical" evidence="1">
    <location>
        <begin position="140"/>
        <end position="158"/>
    </location>
</feature>
<keyword evidence="1" id="KW-1133">Transmembrane helix</keyword>
<feature type="domain" description="Acyltransferase 3" evidence="2">
    <location>
        <begin position="14"/>
        <end position="375"/>
    </location>
</feature>
<dbReference type="InterPro" id="IPR002656">
    <property type="entry name" value="Acyl_transf_3_dom"/>
</dbReference>
<evidence type="ECO:0000313" key="3">
    <source>
        <dbReference type="EMBL" id="MBA8809670.1"/>
    </source>
</evidence>
<dbReference type="PANTHER" id="PTHR36927">
    <property type="entry name" value="BLR4337 PROTEIN"/>
    <property type="match status" value="1"/>
</dbReference>
<gene>
    <name evidence="3" type="ORF">FHX71_003646</name>
</gene>
<name>A0A7W3PF35_9MICO</name>
<dbReference type="Proteomes" id="UP000540568">
    <property type="component" value="Unassembled WGS sequence"/>
</dbReference>
<keyword evidence="1" id="KW-0472">Membrane</keyword>
<keyword evidence="1" id="KW-0812">Transmembrane</keyword>
<feature type="transmembrane region" description="Helical" evidence="1">
    <location>
        <begin position="361"/>
        <end position="379"/>
    </location>
</feature>
<evidence type="ECO:0000313" key="4">
    <source>
        <dbReference type="Proteomes" id="UP000540568"/>
    </source>
</evidence>
<evidence type="ECO:0000256" key="1">
    <source>
        <dbReference type="SAM" id="Phobius"/>
    </source>
</evidence>
<evidence type="ECO:0000259" key="2">
    <source>
        <dbReference type="Pfam" id="PF01757"/>
    </source>
</evidence>
<organism evidence="3 4">
    <name type="scientific">Promicromonospora sukumoe</name>
    <dbReference type="NCBI Taxonomy" id="88382"/>
    <lineage>
        <taxon>Bacteria</taxon>
        <taxon>Bacillati</taxon>
        <taxon>Actinomycetota</taxon>
        <taxon>Actinomycetes</taxon>
        <taxon>Micrococcales</taxon>
        <taxon>Promicromonosporaceae</taxon>
        <taxon>Promicromonospora</taxon>
    </lineage>
</organism>
<protein>
    <submittedName>
        <fullName evidence="3">Peptidoglycan/LPS O-acetylase OafA/YrhL</fullName>
    </submittedName>
</protein>
<feature type="transmembrane region" description="Helical" evidence="1">
    <location>
        <begin position="21"/>
        <end position="45"/>
    </location>
</feature>
<dbReference type="Pfam" id="PF01757">
    <property type="entry name" value="Acyl_transf_3"/>
    <property type="match status" value="1"/>
</dbReference>
<comment type="caution">
    <text evidence="3">The sequence shown here is derived from an EMBL/GenBank/DDBJ whole genome shotgun (WGS) entry which is preliminary data.</text>
</comment>
<proteinExistence type="predicted"/>
<keyword evidence="4" id="KW-1185">Reference proteome</keyword>
<dbReference type="InterPro" id="IPR050623">
    <property type="entry name" value="Glucan_succinyl_AcylTrfase"/>
</dbReference>
<feature type="transmembrane region" description="Helical" evidence="1">
    <location>
        <begin position="233"/>
        <end position="252"/>
    </location>
</feature>
<accession>A0A7W3PF35</accession>
<dbReference type="EMBL" id="JACGWV010000002">
    <property type="protein sequence ID" value="MBA8809670.1"/>
    <property type="molecule type" value="Genomic_DNA"/>
</dbReference>
<dbReference type="RefSeq" id="WP_182618924.1">
    <property type="nucleotide sequence ID" value="NZ_BAAATF010000008.1"/>
</dbReference>
<dbReference type="PANTHER" id="PTHR36927:SF4">
    <property type="entry name" value="BLR5718 PROTEIN"/>
    <property type="match status" value="1"/>
</dbReference>
<feature type="transmembrane region" description="Helical" evidence="1">
    <location>
        <begin position="99"/>
        <end position="120"/>
    </location>
</feature>
<feature type="transmembrane region" description="Helical" evidence="1">
    <location>
        <begin position="51"/>
        <end position="79"/>
    </location>
</feature>